<proteinExistence type="predicted"/>
<accession>A0A151X8E2</accession>
<keyword evidence="2" id="KW-1185">Reference proteome</keyword>
<sequence length="83" mass="9518">MGQRFPRLCSICTSPIFHSKRTIVPDPILREKVACLKDYYNQDAYSRLNKVEQSAGIVNNETREIRPVEFVINPTFSVRVCAS</sequence>
<evidence type="ECO:0000313" key="1">
    <source>
        <dbReference type="EMBL" id="KYQ56641.1"/>
    </source>
</evidence>
<reference evidence="1 2" key="1">
    <citation type="submission" date="2015-09" db="EMBL/GenBank/DDBJ databases">
        <title>Trachymyrmex zeteki WGS genome.</title>
        <authorList>
            <person name="Nygaard S."/>
            <person name="Hu H."/>
            <person name="Boomsma J."/>
            <person name="Zhang G."/>
        </authorList>
    </citation>
    <scope>NUCLEOTIDE SEQUENCE [LARGE SCALE GENOMIC DNA]</scope>
    <source>
        <strain evidence="1">Tzet28-1</strain>
        <tissue evidence="1">Whole body</tissue>
    </source>
</reference>
<dbReference type="AlphaFoldDB" id="A0A151X8E2"/>
<evidence type="ECO:0000313" key="2">
    <source>
        <dbReference type="Proteomes" id="UP000075809"/>
    </source>
</evidence>
<name>A0A151X8E2_9HYME</name>
<dbReference type="Proteomes" id="UP000075809">
    <property type="component" value="Unassembled WGS sequence"/>
</dbReference>
<protein>
    <submittedName>
        <fullName evidence="1">Uncharacterized protein</fullName>
    </submittedName>
</protein>
<organism evidence="1 2">
    <name type="scientific">Mycetomoellerius zeteki</name>
    <dbReference type="NCBI Taxonomy" id="64791"/>
    <lineage>
        <taxon>Eukaryota</taxon>
        <taxon>Metazoa</taxon>
        <taxon>Ecdysozoa</taxon>
        <taxon>Arthropoda</taxon>
        <taxon>Hexapoda</taxon>
        <taxon>Insecta</taxon>
        <taxon>Pterygota</taxon>
        <taxon>Neoptera</taxon>
        <taxon>Endopterygota</taxon>
        <taxon>Hymenoptera</taxon>
        <taxon>Apocrita</taxon>
        <taxon>Aculeata</taxon>
        <taxon>Formicoidea</taxon>
        <taxon>Formicidae</taxon>
        <taxon>Myrmicinae</taxon>
        <taxon>Mycetomoellerius</taxon>
    </lineage>
</organism>
<gene>
    <name evidence="1" type="ORF">ALC60_04240</name>
</gene>
<dbReference type="EMBL" id="KQ982409">
    <property type="protein sequence ID" value="KYQ56641.1"/>
    <property type="molecule type" value="Genomic_DNA"/>
</dbReference>